<protein>
    <submittedName>
        <fullName evidence="1">Uncharacterized protein</fullName>
    </submittedName>
</protein>
<dbReference type="RefSeq" id="WP_153095972.1">
    <property type="nucleotide sequence ID" value="NZ_VZBP01000014.1"/>
</dbReference>
<evidence type="ECO:0000313" key="1">
    <source>
        <dbReference type="EMBL" id="MQO08380.1"/>
    </source>
</evidence>
<accession>A0AA90VEW7</accession>
<proteinExistence type="predicted"/>
<reference evidence="2" key="1">
    <citation type="submission" date="2019-09" db="EMBL/GenBank/DDBJ databases">
        <title>Distinct polysaccharide growth profiles of human intestinal Prevotella copri isolates.</title>
        <authorList>
            <person name="Fehlner-Peach H."/>
            <person name="Magnabosco C."/>
            <person name="Raghavan V."/>
            <person name="Scher J.U."/>
            <person name="Tett A."/>
            <person name="Cox L.M."/>
            <person name="Gottsegen C."/>
            <person name="Watters A."/>
            <person name="Wiltshire- Gordon J.D."/>
            <person name="Segata N."/>
            <person name="Bonneau R."/>
            <person name="Littman D.R."/>
        </authorList>
    </citation>
    <scope>NUCLEOTIDE SEQUENCE [LARGE SCALE GENOMIC DNA]</scope>
    <source>
        <strain evidence="2">iA624</strain>
    </source>
</reference>
<sequence length="131" mass="15256">MNKDLIIQNRKRVYSINRNSAKLLKEINADVSYVEIAYTMIFSTLVYRVKPLIDKIVLYPEDKLFLHIRCLNKDCTGNGFYLMDEIEKAICLRQVVIGEKKCDGKEDWKYLESSGCSCLTTLKYTITPIFK</sequence>
<dbReference type="Proteomes" id="UP000405805">
    <property type="component" value="Unassembled WGS sequence"/>
</dbReference>
<gene>
    <name evidence="1" type="ORF">F7D57_01300</name>
</gene>
<name>A0AA90VEW7_9BACT</name>
<evidence type="ECO:0000313" key="2">
    <source>
        <dbReference type="Proteomes" id="UP000405805"/>
    </source>
</evidence>
<dbReference type="EMBL" id="VZBP01000014">
    <property type="protein sequence ID" value="MQO08380.1"/>
    <property type="molecule type" value="Genomic_DNA"/>
</dbReference>
<dbReference type="AlphaFoldDB" id="A0AA90VEW7"/>
<organism evidence="1 2">
    <name type="scientific">Segatella copri</name>
    <dbReference type="NCBI Taxonomy" id="165179"/>
    <lineage>
        <taxon>Bacteria</taxon>
        <taxon>Pseudomonadati</taxon>
        <taxon>Bacteroidota</taxon>
        <taxon>Bacteroidia</taxon>
        <taxon>Bacteroidales</taxon>
        <taxon>Prevotellaceae</taxon>
        <taxon>Segatella</taxon>
    </lineage>
</organism>
<comment type="caution">
    <text evidence="1">The sequence shown here is derived from an EMBL/GenBank/DDBJ whole genome shotgun (WGS) entry which is preliminary data.</text>
</comment>